<dbReference type="SUPFAM" id="SSF54523">
    <property type="entry name" value="Pili subunits"/>
    <property type="match status" value="1"/>
</dbReference>
<evidence type="ECO:0000256" key="10">
    <source>
        <dbReference type="ARBA" id="ARBA00030775"/>
    </source>
</evidence>
<feature type="transmembrane region" description="Helical" evidence="11">
    <location>
        <begin position="21"/>
        <end position="39"/>
    </location>
</feature>
<evidence type="ECO:0000259" key="12">
    <source>
        <dbReference type="Pfam" id="PF12019"/>
    </source>
</evidence>
<keyword evidence="4" id="KW-0488">Methylation</keyword>
<keyword evidence="8 11" id="KW-0472">Membrane</keyword>
<accession>A0A9X3YIY5</accession>
<dbReference type="NCBIfam" id="TIGR02532">
    <property type="entry name" value="IV_pilin_GFxxxE"/>
    <property type="match status" value="1"/>
</dbReference>
<evidence type="ECO:0000256" key="11">
    <source>
        <dbReference type="SAM" id="Phobius"/>
    </source>
</evidence>
<keyword evidence="14" id="KW-1185">Reference proteome</keyword>
<sequence>MSRHSQVGSAGRARRGRGFTLLELMVVIGIIAIAAGIALPNMREMLLKNSASDLANQLVGDLNLARQEAVKRGVRVAVTSATNGSNWTTGWTVTADKQRDGTFSDLVRTSGAVREGFTVGSKSTGTGGTDGRLIFDVTGSLEIPGGFDLNVCRPTGGPTKARWVHVYPSGMTTSRRDTTGSPAPSC</sequence>
<keyword evidence="5" id="KW-0997">Cell inner membrane</keyword>
<evidence type="ECO:0000256" key="9">
    <source>
        <dbReference type="ARBA" id="ARBA00025772"/>
    </source>
</evidence>
<dbReference type="Pfam" id="PF07963">
    <property type="entry name" value="N_methyl"/>
    <property type="match status" value="1"/>
</dbReference>
<dbReference type="EMBL" id="JAOVZO020000003">
    <property type="protein sequence ID" value="MDC8011628.1"/>
    <property type="molecule type" value="Genomic_DNA"/>
</dbReference>
<name>A0A9X3YIY5_9GAMM</name>
<evidence type="ECO:0000313" key="14">
    <source>
        <dbReference type="Proteomes" id="UP001139971"/>
    </source>
</evidence>
<evidence type="ECO:0000256" key="1">
    <source>
        <dbReference type="ARBA" id="ARBA00004377"/>
    </source>
</evidence>
<keyword evidence="3" id="KW-1003">Cell membrane</keyword>
<evidence type="ECO:0000313" key="13">
    <source>
        <dbReference type="EMBL" id="MDC8011628.1"/>
    </source>
</evidence>
<proteinExistence type="inferred from homology"/>
<dbReference type="GO" id="GO:0005886">
    <property type="term" value="C:plasma membrane"/>
    <property type="evidence" value="ECO:0007669"/>
    <property type="project" value="UniProtKB-SubCell"/>
</dbReference>
<keyword evidence="7 11" id="KW-1133">Transmembrane helix</keyword>
<organism evidence="13 14">
    <name type="scientific">Tahibacter soli</name>
    <dbReference type="NCBI Taxonomy" id="2983605"/>
    <lineage>
        <taxon>Bacteria</taxon>
        <taxon>Pseudomonadati</taxon>
        <taxon>Pseudomonadota</taxon>
        <taxon>Gammaproteobacteria</taxon>
        <taxon>Lysobacterales</taxon>
        <taxon>Rhodanobacteraceae</taxon>
        <taxon>Tahibacter</taxon>
    </lineage>
</organism>
<evidence type="ECO:0000256" key="8">
    <source>
        <dbReference type="ARBA" id="ARBA00023136"/>
    </source>
</evidence>
<comment type="subcellular location">
    <subcellularLocation>
        <location evidence="1">Cell inner membrane</location>
        <topology evidence="1">Single-pass membrane protein</topology>
    </subcellularLocation>
</comment>
<dbReference type="GO" id="GO:0015628">
    <property type="term" value="P:protein secretion by the type II secretion system"/>
    <property type="evidence" value="ECO:0007669"/>
    <property type="project" value="InterPro"/>
</dbReference>
<comment type="caution">
    <text evidence="13">The sequence shown here is derived from an EMBL/GenBank/DDBJ whole genome shotgun (WGS) entry which is preliminary data.</text>
</comment>
<dbReference type="InterPro" id="IPR022346">
    <property type="entry name" value="T2SS_GspH"/>
</dbReference>
<evidence type="ECO:0000256" key="6">
    <source>
        <dbReference type="ARBA" id="ARBA00022692"/>
    </source>
</evidence>
<keyword evidence="6 11" id="KW-0812">Transmembrane</keyword>
<dbReference type="GO" id="GO:0015627">
    <property type="term" value="C:type II protein secretion system complex"/>
    <property type="evidence" value="ECO:0007669"/>
    <property type="project" value="InterPro"/>
</dbReference>
<dbReference type="PROSITE" id="PS00409">
    <property type="entry name" value="PROKAR_NTER_METHYL"/>
    <property type="match status" value="1"/>
</dbReference>
<comment type="similarity">
    <text evidence="9">Belongs to the GSP H family.</text>
</comment>
<dbReference type="Proteomes" id="UP001139971">
    <property type="component" value="Unassembled WGS sequence"/>
</dbReference>
<dbReference type="InterPro" id="IPR045584">
    <property type="entry name" value="Pilin-like"/>
</dbReference>
<dbReference type="RefSeq" id="WP_263542844.1">
    <property type="nucleotide sequence ID" value="NZ_JAOVZO020000003.1"/>
</dbReference>
<protein>
    <recommendedName>
        <fullName evidence="2">Type II secretion system protein H</fullName>
    </recommendedName>
    <alternativeName>
        <fullName evidence="10">General secretion pathway protein H</fullName>
    </alternativeName>
</protein>
<dbReference type="AlphaFoldDB" id="A0A9X3YIY5"/>
<dbReference type="Pfam" id="PF12019">
    <property type="entry name" value="GspH"/>
    <property type="match status" value="1"/>
</dbReference>
<dbReference type="Gene3D" id="3.55.40.10">
    <property type="entry name" value="minor pseudopilin epsh domain"/>
    <property type="match status" value="1"/>
</dbReference>
<gene>
    <name evidence="13" type="ORF">OD750_003610</name>
</gene>
<evidence type="ECO:0000256" key="7">
    <source>
        <dbReference type="ARBA" id="ARBA00022989"/>
    </source>
</evidence>
<feature type="domain" description="General secretion pathway GspH" evidence="12">
    <location>
        <begin position="55"/>
        <end position="169"/>
    </location>
</feature>
<evidence type="ECO:0000256" key="2">
    <source>
        <dbReference type="ARBA" id="ARBA00021549"/>
    </source>
</evidence>
<evidence type="ECO:0000256" key="3">
    <source>
        <dbReference type="ARBA" id="ARBA00022475"/>
    </source>
</evidence>
<dbReference type="InterPro" id="IPR012902">
    <property type="entry name" value="N_methyl_site"/>
</dbReference>
<evidence type="ECO:0000256" key="4">
    <source>
        <dbReference type="ARBA" id="ARBA00022481"/>
    </source>
</evidence>
<evidence type="ECO:0000256" key="5">
    <source>
        <dbReference type="ARBA" id="ARBA00022519"/>
    </source>
</evidence>
<reference evidence="13" key="1">
    <citation type="submission" date="2023-02" db="EMBL/GenBank/DDBJ databases">
        <title>Tahibacter soli sp. nov. isolated from soil.</title>
        <authorList>
            <person name="Baek J.H."/>
            <person name="Lee J.K."/>
            <person name="Choi D.G."/>
            <person name="Jeon C.O."/>
        </authorList>
    </citation>
    <scope>NUCLEOTIDE SEQUENCE</scope>
    <source>
        <strain evidence="13">BL</strain>
    </source>
</reference>